<evidence type="ECO:0000256" key="4">
    <source>
        <dbReference type="ARBA" id="ARBA00022982"/>
    </source>
</evidence>
<keyword evidence="7" id="KW-1185">Reference proteome</keyword>
<dbReference type="InterPro" id="IPR029039">
    <property type="entry name" value="Flavoprotein-like_sf"/>
</dbReference>
<sequence>MASIGIFIGTVYGNSQLIAEEAQPLLEAAGHQVHLYEEPELSQWLDESLQIRLIITSTTGQGDFPDTIARLYSDMKDQCGYQPTVRYGLIALGDSSYQEYCGAGQAFEQLLQEHQAQRIGEILLIDAQEHPVPEEVALPWVEHWITLL</sequence>
<keyword evidence="2" id="KW-0285">Flavoprotein</keyword>
<dbReference type="eggNOG" id="COG0716">
    <property type="taxonomic scope" value="Bacteria"/>
</dbReference>
<dbReference type="EMBL" id="JMPR01000047">
    <property type="protein sequence ID" value="KFD17533.1"/>
    <property type="molecule type" value="Genomic_DNA"/>
</dbReference>
<dbReference type="EC" id="1.-.-.-" evidence="6"/>
<dbReference type="PANTHER" id="PTHR19384">
    <property type="entry name" value="NITRIC OXIDE SYNTHASE-RELATED"/>
    <property type="match status" value="1"/>
</dbReference>
<protein>
    <submittedName>
        <fullName evidence="6">Putative flavoprotein</fullName>
        <ecNumber evidence="6">1.-.-.-</ecNumber>
    </submittedName>
</protein>
<evidence type="ECO:0000256" key="1">
    <source>
        <dbReference type="ARBA" id="ARBA00001917"/>
    </source>
</evidence>
<dbReference type="SUPFAM" id="SSF52218">
    <property type="entry name" value="Flavoproteins"/>
    <property type="match status" value="1"/>
</dbReference>
<feature type="domain" description="Flavodoxin-like" evidence="5">
    <location>
        <begin position="4"/>
        <end position="145"/>
    </location>
</feature>
<dbReference type="InterPro" id="IPR001094">
    <property type="entry name" value="Flavdoxin-like"/>
</dbReference>
<dbReference type="PROSITE" id="PS50902">
    <property type="entry name" value="FLAVODOXIN_LIKE"/>
    <property type="match status" value="1"/>
</dbReference>
<evidence type="ECO:0000256" key="3">
    <source>
        <dbReference type="ARBA" id="ARBA00022643"/>
    </source>
</evidence>
<gene>
    <name evidence="6" type="ORF">GTPT_3138</name>
</gene>
<evidence type="ECO:0000313" key="6">
    <source>
        <dbReference type="EMBL" id="KFD17533.1"/>
    </source>
</evidence>
<dbReference type="PANTHER" id="PTHR19384:SF128">
    <property type="entry name" value="NADPH OXIDOREDUCTASE A"/>
    <property type="match status" value="1"/>
</dbReference>
<dbReference type="GO" id="GO:0050660">
    <property type="term" value="F:flavin adenine dinucleotide binding"/>
    <property type="evidence" value="ECO:0007669"/>
    <property type="project" value="TreeGrafter"/>
</dbReference>
<dbReference type="NCBIfam" id="NF005989">
    <property type="entry name" value="PRK08105.1"/>
    <property type="match status" value="1"/>
</dbReference>
<name>A0A085JAN7_9GAMM</name>
<dbReference type="OrthoDB" id="359268at2"/>
<reference evidence="6 7" key="1">
    <citation type="submission" date="2014-05" db="EMBL/GenBank/DDBJ databases">
        <title>ATOL: Assembling a taxonomically balanced genome-scale reconstruction of the evolutionary history of the Enterobacteriaceae.</title>
        <authorList>
            <person name="Plunkett G.III."/>
            <person name="Neeno-Eckwall E.C."/>
            <person name="Glasner J.D."/>
            <person name="Perna N.T."/>
        </authorList>
    </citation>
    <scope>NUCLEOTIDE SEQUENCE [LARGE SCALE GENOMIC DNA]</scope>
    <source>
        <strain evidence="6 7">ATCC 33301</strain>
    </source>
</reference>
<evidence type="ECO:0000256" key="2">
    <source>
        <dbReference type="ARBA" id="ARBA00022630"/>
    </source>
</evidence>
<dbReference type="GO" id="GO:0005829">
    <property type="term" value="C:cytosol"/>
    <property type="evidence" value="ECO:0007669"/>
    <property type="project" value="TreeGrafter"/>
</dbReference>
<dbReference type="PRINTS" id="PR00369">
    <property type="entry name" value="FLAVODOXIN"/>
</dbReference>
<organism evidence="6 7">
    <name type="scientific">Tatumella ptyseos ATCC 33301</name>
    <dbReference type="NCBI Taxonomy" id="1005995"/>
    <lineage>
        <taxon>Bacteria</taxon>
        <taxon>Pseudomonadati</taxon>
        <taxon>Pseudomonadota</taxon>
        <taxon>Gammaproteobacteria</taxon>
        <taxon>Enterobacterales</taxon>
        <taxon>Erwiniaceae</taxon>
        <taxon>Tatumella</taxon>
    </lineage>
</organism>
<comment type="caution">
    <text evidence="6">The sequence shown here is derived from an EMBL/GenBank/DDBJ whole genome shotgun (WGS) entry which is preliminary data.</text>
</comment>
<proteinExistence type="predicted"/>
<keyword evidence="4" id="KW-0813">Transport</keyword>
<evidence type="ECO:0000313" key="7">
    <source>
        <dbReference type="Proteomes" id="UP000028602"/>
    </source>
</evidence>
<dbReference type="GO" id="GO:0010181">
    <property type="term" value="F:FMN binding"/>
    <property type="evidence" value="ECO:0007669"/>
    <property type="project" value="InterPro"/>
</dbReference>
<keyword evidence="3" id="KW-0288">FMN</keyword>
<dbReference type="Pfam" id="PF00258">
    <property type="entry name" value="Flavodoxin_1"/>
    <property type="match status" value="1"/>
</dbReference>
<dbReference type="AlphaFoldDB" id="A0A085JAN7"/>
<accession>A0A085JAN7</accession>
<dbReference type="Gene3D" id="3.40.50.360">
    <property type="match status" value="1"/>
</dbReference>
<dbReference type="InterPro" id="IPR008254">
    <property type="entry name" value="Flavodoxin/NO_synth"/>
</dbReference>
<dbReference type="GO" id="GO:0016491">
    <property type="term" value="F:oxidoreductase activity"/>
    <property type="evidence" value="ECO:0007669"/>
    <property type="project" value="UniProtKB-KW"/>
</dbReference>
<evidence type="ECO:0000259" key="5">
    <source>
        <dbReference type="PROSITE" id="PS50902"/>
    </source>
</evidence>
<comment type="cofactor">
    <cofactor evidence="1">
        <name>FMN</name>
        <dbReference type="ChEBI" id="CHEBI:58210"/>
    </cofactor>
</comment>
<keyword evidence="4" id="KW-0249">Electron transport</keyword>
<dbReference type="Proteomes" id="UP000028602">
    <property type="component" value="Unassembled WGS sequence"/>
</dbReference>
<keyword evidence="6" id="KW-0560">Oxidoreductase</keyword>
<dbReference type="RefSeq" id="WP_029989876.1">
    <property type="nucleotide sequence ID" value="NZ_ATMJ01000013.1"/>
</dbReference>